<evidence type="ECO:0000313" key="1">
    <source>
        <dbReference type="EMBL" id="GAG66846.1"/>
    </source>
</evidence>
<protein>
    <recommendedName>
        <fullName evidence="2">PEGA domain-containing protein</fullName>
    </recommendedName>
</protein>
<name>X1B489_9ZZZZ</name>
<accession>X1B489</accession>
<organism evidence="1">
    <name type="scientific">marine sediment metagenome</name>
    <dbReference type="NCBI Taxonomy" id="412755"/>
    <lineage>
        <taxon>unclassified sequences</taxon>
        <taxon>metagenomes</taxon>
        <taxon>ecological metagenomes</taxon>
    </lineage>
</organism>
<dbReference type="AlphaFoldDB" id="X1B489"/>
<comment type="caution">
    <text evidence="1">The sequence shown here is derived from an EMBL/GenBank/DDBJ whole genome shotgun (WGS) entry which is preliminary data.</text>
</comment>
<gene>
    <name evidence="1" type="ORF">S01H4_04814</name>
</gene>
<reference evidence="1" key="1">
    <citation type="journal article" date="2014" name="Front. Microbiol.">
        <title>High frequency of phylogenetically diverse reductive dehalogenase-homologous genes in deep subseafloor sedimentary metagenomes.</title>
        <authorList>
            <person name="Kawai M."/>
            <person name="Futagami T."/>
            <person name="Toyoda A."/>
            <person name="Takaki Y."/>
            <person name="Nishi S."/>
            <person name="Hori S."/>
            <person name="Arai W."/>
            <person name="Tsubouchi T."/>
            <person name="Morono Y."/>
            <person name="Uchiyama I."/>
            <person name="Ito T."/>
            <person name="Fujiyama A."/>
            <person name="Inagaki F."/>
            <person name="Takami H."/>
        </authorList>
    </citation>
    <scope>NUCLEOTIDE SEQUENCE</scope>
    <source>
        <strain evidence="1">Expedition CK06-06</strain>
    </source>
</reference>
<evidence type="ECO:0008006" key="2">
    <source>
        <dbReference type="Google" id="ProtNLM"/>
    </source>
</evidence>
<dbReference type="EMBL" id="BART01001327">
    <property type="protein sequence ID" value="GAG66846.1"/>
    <property type="molecule type" value="Genomic_DNA"/>
</dbReference>
<sequence>MKKNVLIKGILVLVVIALLTIGFVGCIPTTGTVYISIANDNWWYNIYIGGVFQGQTNAAGNLTIYNVPIGNHYFQAYDTSWWNLYGSKWQYINYGSNTVTIWVY</sequence>
<proteinExistence type="predicted"/>
<dbReference type="PROSITE" id="PS51257">
    <property type="entry name" value="PROKAR_LIPOPROTEIN"/>
    <property type="match status" value="1"/>
</dbReference>